<reference evidence="2 4" key="1">
    <citation type="submission" date="2016-10" db="EMBL/GenBank/DDBJ databases">
        <title>Draft genome sequences of four alkaliphilic bacteria belonging to the Anaerobacillus genus.</title>
        <authorList>
            <person name="Bassil N.M."/>
            <person name="Lloyd J.R."/>
        </authorList>
    </citation>
    <scope>NUCLEOTIDE SEQUENCE [LARGE SCALE GENOMIC DNA]</scope>
    <source>
        <strain evidence="2 4">NB2006</strain>
    </source>
</reference>
<evidence type="ECO:0000313" key="4">
    <source>
        <dbReference type="Proteomes" id="UP000180175"/>
    </source>
</evidence>
<dbReference type="EMBL" id="CP063356">
    <property type="protein sequence ID" value="QOY36104.1"/>
    <property type="molecule type" value="Genomic_DNA"/>
</dbReference>
<dbReference type="Proteomes" id="UP000180175">
    <property type="component" value="Chromosome"/>
</dbReference>
<dbReference type="Gene3D" id="2.40.50.660">
    <property type="match status" value="1"/>
</dbReference>
<reference evidence="3 4" key="2">
    <citation type="journal article" date="2017" name="Genome Announc.">
        <title>Draft Genome Sequences of Four Alkaliphilic Bacteria Belonging to the Anaerobacillus Genus.</title>
        <authorList>
            <person name="Bassil N.M."/>
            <person name="Lloyd J.R."/>
        </authorList>
    </citation>
    <scope>NUCLEOTIDE SEQUENCE [LARGE SCALE GENOMIC DNA]</scope>
    <source>
        <strain evidence="3 4">NB2006</strain>
    </source>
</reference>
<keyword evidence="1" id="KW-1133">Transmembrane helix</keyword>
<dbReference type="Pfam" id="PF10694">
    <property type="entry name" value="DUF2500"/>
    <property type="match status" value="1"/>
</dbReference>
<organism evidence="2 4">
    <name type="scientific">Anaerobacillus isosaccharinicus</name>
    <dbReference type="NCBI Taxonomy" id="1532552"/>
    <lineage>
        <taxon>Bacteria</taxon>
        <taxon>Bacillati</taxon>
        <taxon>Bacillota</taxon>
        <taxon>Bacilli</taxon>
        <taxon>Bacillales</taxon>
        <taxon>Bacillaceae</taxon>
        <taxon>Anaerobacillus</taxon>
    </lineage>
</organism>
<evidence type="ECO:0000313" key="2">
    <source>
        <dbReference type="EMBL" id="OIJ18806.1"/>
    </source>
</evidence>
<reference evidence="3" key="4">
    <citation type="submission" date="2020-10" db="EMBL/GenBank/DDBJ databases">
        <authorList>
            <person name="Bassil N.M."/>
            <person name="Lloyd J.R."/>
        </authorList>
    </citation>
    <scope>NUCLEOTIDE SEQUENCE</scope>
    <source>
        <strain evidence="3">NB2006</strain>
    </source>
</reference>
<sequence length="122" mass="14482">MGDPFFTSNIYPLLFMIIVGVILFKFFKGVVQWRHNNKQPILTVNSKVVSKRTKTSRQMHNFRDNQHHHAINDFYATFEVENGERLELLLTGKEYRELEEGDIGKLTFQGTRYHNFERMTEV</sequence>
<keyword evidence="1" id="KW-0472">Membrane</keyword>
<evidence type="ECO:0000313" key="3">
    <source>
        <dbReference type="EMBL" id="QOY36104.1"/>
    </source>
</evidence>
<evidence type="ECO:0000256" key="1">
    <source>
        <dbReference type="SAM" id="Phobius"/>
    </source>
</evidence>
<dbReference type="KEGG" id="aia:AWH56_026285"/>
<reference evidence="3 4" key="3">
    <citation type="journal article" date="2019" name="Int. J. Syst. Evol. Microbiol.">
        <title>Anaerobacillus isosaccharinicus sp. nov., an alkaliphilic bacterium which degrades isosaccharinic acid.</title>
        <authorList>
            <person name="Bassil N.M."/>
            <person name="Lloyd J.R."/>
        </authorList>
    </citation>
    <scope>NUCLEOTIDE SEQUENCE [LARGE SCALE GENOMIC DNA]</scope>
    <source>
        <strain evidence="3 4">NB2006</strain>
    </source>
</reference>
<gene>
    <name evidence="3" type="ORF">AWH56_026285</name>
    <name evidence="2" type="ORF">AWH56_10250</name>
</gene>
<dbReference type="RefSeq" id="WP_071317059.1">
    <property type="nucleotide sequence ID" value="NZ_CP063356.2"/>
</dbReference>
<protein>
    <submittedName>
        <fullName evidence="3">DUF2500 domain-containing protein</fullName>
    </submittedName>
</protein>
<keyword evidence="4" id="KW-1185">Reference proteome</keyword>
<dbReference type="InterPro" id="IPR019635">
    <property type="entry name" value="DUF2500"/>
</dbReference>
<dbReference type="EMBL" id="LQXD01000086">
    <property type="protein sequence ID" value="OIJ18806.1"/>
    <property type="molecule type" value="Genomic_DNA"/>
</dbReference>
<name>A0A1S2M2K7_9BACI</name>
<keyword evidence="1" id="KW-0812">Transmembrane</keyword>
<accession>A0A1S2M2K7</accession>
<dbReference type="OrthoDB" id="282886at2"/>
<proteinExistence type="predicted"/>
<feature type="transmembrane region" description="Helical" evidence="1">
    <location>
        <begin position="6"/>
        <end position="27"/>
    </location>
</feature>
<dbReference type="AlphaFoldDB" id="A0A1S2M2K7"/>